<dbReference type="OrthoDB" id="408631at2759"/>
<dbReference type="STRING" id="93625.A0A409XHL7"/>
<dbReference type="Gene3D" id="3.40.50.1820">
    <property type="entry name" value="alpha/beta hydrolase"/>
    <property type="match status" value="1"/>
</dbReference>
<dbReference type="GO" id="GO:0016787">
    <property type="term" value="F:hydrolase activity"/>
    <property type="evidence" value="ECO:0007669"/>
    <property type="project" value="UniProtKB-KW"/>
</dbReference>
<dbReference type="Proteomes" id="UP000283269">
    <property type="component" value="Unassembled WGS sequence"/>
</dbReference>
<keyword evidence="1" id="KW-0378">Hydrolase</keyword>
<evidence type="ECO:0000313" key="3">
    <source>
        <dbReference type="EMBL" id="PPQ90246.1"/>
    </source>
</evidence>
<dbReference type="InterPro" id="IPR029058">
    <property type="entry name" value="AB_hydrolase_fold"/>
</dbReference>
<protein>
    <recommendedName>
        <fullName evidence="2">Alpha/beta hydrolase fold-3 domain-containing protein</fullName>
    </recommendedName>
</protein>
<accession>A0A409XHL7</accession>
<organism evidence="3 4">
    <name type="scientific">Psilocybe cyanescens</name>
    <dbReference type="NCBI Taxonomy" id="93625"/>
    <lineage>
        <taxon>Eukaryota</taxon>
        <taxon>Fungi</taxon>
        <taxon>Dikarya</taxon>
        <taxon>Basidiomycota</taxon>
        <taxon>Agaricomycotina</taxon>
        <taxon>Agaricomycetes</taxon>
        <taxon>Agaricomycetidae</taxon>
        <taxon>Agaricales</taxon>
        <taxon>Agaricineae</taxon>
        <taxon>Strophariaceae</taxon>
        <taxon>Psilocybe</taxon>
    </lineage>
</organism>
<dbReference type="Pfam" id="PF07859">
    <property type="entry name" value="Abhydrolase_3"/>
    <property type="match status" value="1"/>
</dbReference>
<dbReference type="PANTHER" id="PTHR48081">
    <property type="entry name" value="AB HYDROLASE SUPERFAMILY PROTEIN C4A8.06C"/>
    <property type="match status" value="1"/>
</dbReference>
<proteinExistence type="predicted"/>
<dbReference type="AlphaFoldDB" id="A0A409XHL7"/>
<dbReference type="SUPFAM" id="SSF53474">
    <property type="entry name" value="alpha/beta-Hydrolases"/>
    <property type="match status" value="1"/>
</dbReference>
<dbReference type="EMBL" id="NHYD01001667">
    <property type="protein sequence ID" value="PPQ90246.1"/>
    <property type="molecule type" value="Genomic_DNA"/>
</dbReference>
<sequence>MTTPPIEIIYKRADGLDIYMDVYIPTKASKESPSSVLLWWHGKSLSSKSSVAPDGSGMLKAEACFRGLEKVTEILPRAKQNAPEKHNLCVVSADYRLAPQTRIPGILEDCSDAMDFLHSASFAEKTGNRVDPSKLVVSGSSAGGWLSLLAGTGIGFRACGLPAPRPVQGIVAIYPITDLLDPFWKTKQRPVSYMDRVIDFTEVQSFVDPASPKTSSAALDGKRSIFYHYMVQEAILSSLLLDDTGIKEDNFSVAAGLRLKKGNPISPIYIVTGNSDGKVPHVQSMDVVLALKEIGEQVEYEELEGLDHGFDREAKYTMDGLYRFVEKVFR</sequence>
<gene>
    <name evidence="3" type="ORF">CVT25_013005</name>
</gene>
<reference evidence="3 4" key="1">
    <citation type="journal article" date="2018" name="Evol. Lett.">
        <title>Horizontal gene cluster transfer increased hallucinogenic mushroom diversity.</title>
        <authorList>
            <person name="Reynolds H.T."/>
            <person name="Vijayakumar V."/>
            <person name="Gluck-Thaler E."/>
            <person name="Korotkin H.B."/>
            <person name="Matheny P.B."/>
            <person name="Slot J.C."/>
        </authorList>
    </citation>
    <scope>NUCLEOTIDE SEQUENCE [LARGE SCALE GENOMIC DNA]</scope>
    <source>
        <strain evidence="3 4">2631</strain>
    </source>
</reference>
<evidence type="ECO:0000256" key="1">
    <source>
        <dbReference type="ARBA" id="ARBA00022801"/>
    </source>
</evidence>
<dbReference type="InterPro" id="IPR013094">
    <property type="entry name" value="AB_hydrolase_3"/>
</dbReference>
<feature type="domain" description="Alpha/beta hydrolase fold-3" evidence="2">
    <location>
        <begin position="85"/>
        <end position="310"/>
    </location>
</feature>
<comment type="caution">
    <text evidence="3">The sequence shown here is derived from an EMBL/GenBank/DDBJ whole genome shotgun (WGS) entry which is preliminary data.</text>
</comment>
<evidence type="ECO:0000259" key="2">
    <source>
        <dbReference type="Pfam" id="PF07859"/>
    </source>
</evidence>
<dbReference type="PANTHER" id="PTHR48081:SF3">
    <property type="entry name" value="ALPHA_BETA HYDROLASE FOLD-3 DOMAIN-CONTAINING PROTEIN"/>
    <property type="match status" value="1"/>
</dbReference>
<dbReference type="InParanoid" id="A0A409XHL7"/>
<keyword evidence="4" id="KW-1185">Reference proteome</keyword>
<name>A0A409XHL7_PSICY</name>
<dbReference type="InterPro" id="IPR050300">
    <property type="entry name" value="GDXG_lipolytic_enzyme"/>
</dbReference>
<evidence type="ECO:0000313" key="4">
    <source>
        <dbReference type="Proteomes" id="UP000283269"/>
    </source>
</evidence>